<keyword evidence="1" id="KW-0732">Signal</keyword>
<name>A0A8J3H699_9RHOB</name>
<sequence length="141" mass="15778">MHRKFIALVSGLAVAVALTAASTAPARADNDAAKVLAGIAALAIIGAAIDNNNRSTVVERQVIVPPRPAYGYARPVYAPPRTVYVQPQRNVYVQRNVVRHVDKNVYRQVNRHVNKRVDARVDKHVKVYRQQPGRPFHENRR</sequence>
<evidence type="ECO:0000313" key="2">
    <source>
        <dbReference type="EMBL" id="GHG83794.1"/>
    </source>
</evidence>
<protein>
    <recommendedName>
        <fullName evidence="4">PXPV repeat-containing protein</fullName>
    </recommendedName>
</protein>
<feature type="chain" id="PRO_5035250695" description="PXPV repeat-containing protein" evidence="1">
    <location>
        <begin position="29"/>
        <end position="141"/>
    </location>
</feature>
<dbReference type="Proteomes" id="UP000611500">
    <property type="component" value="Unassembled WGS sequence"/>
</dbReference>
<evidence type="ECO:0000256" key="1">
    <source>
        <dbReference type="SAM" id="SignalP"/>
    </source>
</evidence>
<evidence type="ECO:0000313" key="3">
    <source>
        <dbReference type="Proteomes" id="UP000611500"/>
    </source>
</evidence>
<comment type="caution">
    <text evidence="2">The sequence shown here is derived from an EMBL/GenBank/DDBJ whole genome shotgun (WGS) entry which is preliminary data.</text>
</comment>
<dbReference type="RefSeq" id="WP_051312232.1">
    <property type="nucleotide sequence ID" value="NZ_BNAP01000002.1"/>
</dbReference>
<accession>A0A8J3H699</accession>
<keyword evidence="3" id="KW-1185">Reference proteome</keyword>
<reference evidence="2" key="1">
    <citation type="journal article" date="2014" name="Int. J. Syst. Evol. Microbiol.">
        <title>Complete genome sequence of Corynebacterium casei LMG S-19264T (=DSM 44701T), isolated from a smear-ripened cheese.</title>
        <authorList>
            <consortium name="US DOE Joint Genome Institute (JGI-PGF)"/>
            <person name="Walter F."/>
            <person name="Albersmeier A."/>
            <person name="Kalinowski J."/>
            <person name="Ruckert C."/>
        </authorList>
    </citation>
    <scope>NUCLEOTIDE SEQUENCE</scope>
    <source>
        <strain evidence="2">CGMCC 1.7081</strain>
    </source>
</reference>
<dbReference type="EMBL" id="BNAP01000002">
    <property type="protein sequence ID" value="GHG83794.1"/>
    <property type="molecule type" value="Genomic_DNA"/>
</dbReference>
<dbReference type="AlphaFoldDB" id="A0A8J3H699"/>
<reference evidence="2" key="2">
    <citation type="submission" date="2020-09" db="EMBL/GenBank/DDBJ databases">
        <authorList>
            <person name="Sun Q."/>
            <person name="Zhou Y."/>
        </authorList>
    </citation>
    <scope>NUCLEOTIDE SEQUENCE</scope>
    <source>
        <strain evidence="2">CGMCC 1.7081</strain>
    </source>
</reference>
<organism evidence="2 3">
    <name type="scientific">Pseudodonghicola xiamenensis</name>
    <dbReference type="NCBI Taxonomy" id="337702"/>
    <lineage>
        <taxon>Bacteria</taxon>
        <taxon>Pseudomonadati</taxon>
        <taxon>Pseudomonadota</taxon>
        <taxon>Alphaproteobacteria</taxon>
        <taxon>Rhodobacterales</taxon>
        <taxon>Paracoccaceae</taxon>
        <taxon>Pseudodonghicola</taxon>
    </lineage>
</organism>
<feature type="signal peptide" evidence="1">
    <location>
        <begin position="1"/>
        <end position="28"/>
    </location>
</feature>
<evidence type="ECO:0008006" key="4">
    <source>
        <dbReference type="Google" id="ProtNLM"/>
    </source>
</evidence>
<proteinExistence type="predicted"/>
<gene>
    <name evidence="2" type="ORF">GCM10010961_09500</name>
</gene>